<organism evidence="2 3">
    <name type="scientific">Desulfurella amilsii</name>
    <dbReference type="NCBI Taxonomy" id="1562698"/>
    <lineage>
        <taxon>Bacteria</taxon>
        <taxon>Pseudomonadati</taxon>
        <taxon>Campylobacterota</taxon>
        <taxon>Desulfurellia</taxon>
        <taxon>Desulfurellales</taxon>
        <taxon>Desulfurellaceae</taxon>
        <taxon>Desulfurella</taxon>
    </lineage>
</organism>
<evidence type="ECO:0000256" key="1">
    <source>
        <dbReference type="ARBA" id="ARBA00010364"/>
    </source>
</evidence>
<comment type="similarity">
    <text evidence="1">Belongs to the UPF0235 family.</text>
</comment>
<proteinExistence type="inferred from homology"/>
<dbReference type="SMART" id="SM01152">
    <property type="entry name" value="DUF167"/>
    <property type="match status" value="1"/>
</dbReference>
<dbReference type="NCBIfam" id="TIGR00251">
    <property type="entry name" value="DUF167 family protein"/>
    <property type="match status" value="1"/>
</dbReference>
<keyword evidence="3" id="KW-1185">Reference proteome</keyword>
<evidence type="ECO:0000313" key="2">
    <source>
        <dbReference type="EMBL" id="OSS43007.1"/>
    </source>
</evidence>
<dbReference type="Gene3D" id="3.30.1200.10">
    <property type="entry name" value="YggU-like"/>
    <property type="match status" value="1"/>
</dbReference>
<dbReference type="STRING" id="1562698.DESAMIL20_115"/>
<sequence>MKVKVSKPALEGRANEAVIILMSSFFNIRKSGIKILSGEKSHIKTLKLDIEEKVFNSKIERVIKNANL</sequence>
<dbReference type="SUPFAM" id="SSF69786">
    <property type="entry name" value="YggU-like"/>
    <property type="match status" value="1"/>
</dbReference>
<reference evidence="2 3" key="1">
    <citation type="journal article" date="2017" name="Front. Microbiol.">
        <title>Genome Sequence of Desulfurella amilsii Strain TR1 and Comparative Genomics of Desulfurellaceae Family.</title>
        <authorList>
            <person name="Florentino A.P."/>
            <person name="Stams A.J."/>
            <person name="Sanchez-Andrea I."/>
        </authorList>
    </citation>
    <scope>NUCLEOTIDE SEQUENCE [LARGE SCALE GENOMIC DNA]</scope>
    <source>
        <strain evidence="2 3">TR1</strain>
    </source>
</reference>
<accession>A0A1X4XZN7</accession>
<dbReference type="AlphaFoldDB" id="A0A1X4XZN7"/>
<dbReference type="InterPro" id="IPR036591">
    <property type="entry name" value="YggU-like_sf"/>
</dbReference>
<protein>
    <submittedName>
        <fullName evidence="2">Uncharacterized protein</fullName>
    </submittedName>
</protein>
<name>A0A1X4XZN7_9BACT</name>
<dbReference type="EMBL" id="MDSU01000001">
    <property type="protein sequence ID" value="OSS43007.1"/>
    <property type="molecule type" value="Genomic_DNA"/>
</dbReference>
<gene>
    <name evidence="2" type="ORF">DESAMIL20_115</name>
</gene>
<dbReference type="InterPro" id="IPR003746">
    <property type="entry name" value="DUF167"/>
</dbReference>
<dbReference type="Proteomes" id="UP000194141">
    <property type="component" value="Unassembled WGS sequence"/>
</dbReference>
<dbReference type="Pfam" id="PF02594">
    <property type="entry name" value="DUF167"/>
    <property type="match status" value="1"/>
</dbReference>
<evidence type="ECO:0000313" key="3">
    <source>
        <dbReference type="Proteomes" id="UP000194141"/>
    </source>
</evidence>
<comment type="caution">
    <text evidence="2">The sequence shown here is derived from an EMBL/GenBank/DDBJ whole genome shotgun (WGS) entry which is preliminary data.</text>
</comment>